<sequence>NTPILPMLSSLLIHTPHTPNIHSTCNTHKPRHSTRIHSNRSPSILNTHNTCSTHSTHNTNNTLRILSILSTLNRFLNTNSIHVPHSHSTRTNSTHSMCRSTHMDIRLHSTLTLNTHMALPPNGPHPHA</sequence>
<organism evidence="1">
    <name type="scientific">Poeciliopsis prolifica</name>
    <name type="common">blackstripe livebearer</name>
    <dbReference type="NCBI Taxonomy" id="188132"/>
    <lineage>
        <taxon>Eukaryota</taxon>
        <taxon>Metazoa</taxon>
        <taxon>Chordata</taxon>
        <taxon>Craniata</taxon>
        <taxon>Vertebrata</taxon>
        <taxon>Euteleostomi</taxon>
        <taxon>Actinopterygii</taxon>
        <taxon>Neopterygii</taxon>
        <taxon>Teleostei</taxon>
        <taxon>Neoteleostei</taxon>
        <taxon>Acanthomorphata</taxon>
        <taxon>Ovalentaria</taxon>
        <taxon>Atherinomorphae</taxon>
        <taxon>Cyprinodontiformes</taxon>
        <taxon>Poeciliidae</taxon>
        <taxon>Poeciliinae</taxon>
        <taxon>Poeciliopsis</taxon>
    </lineage>
</organism>
<proteinExistence type="predicted"/>
<dbReference type="EMBL" id="GBYX01476180">
    <property type="protein sequence ID" value="JAO05497.1"/>
    <property type="molecule type" value="Transcribed_RNA"/>
</dbReference>
<feature type="non-terminal residue" evidence="1">
    <location>
        <position position="1"/>
    </location>
</feature>
<evidence type="ECO:0000313" key="1">
    <source>
        <dbReference type="EMBL" id="JAO05497.1"/>
    </source>
</evidence>
<protein>
    <submittedName>
        <fullName evidence="1">PPUP8829</fullName>
    </submittedName>
</protein>
<name>A0A0S7ETI7_9TELE</name>
<feature type="non-terminal residue" evidence="1">
    <location>
        <position position="128"/>
    </location>
</feature>
<accession>A0A0S7ETI7</accession>
<reference evidence="1" key="1">
    <citation type="submission" date="2014-12" db="EMBL/GenBank/DDBJ databases">
        <title>Parallel Evolution in Life History Adaptation Evident in the Tissue-Specific Poeciliopsis prolifica transcriptome.</title>
        <authorList>
            <person name="Jue N.K."/>
            <person name="Foley R.J."/>
            <person name="Obergfell C."/>
            <person name="Reznick D.N."/>
            <person name="O'Neill R.J."/>
            <person name="O'Neill M.J."/>
        </authorList>
    </citation>
    <scope>NUCLEOTIDE SEQUENCE</scope>
</reference>
<dbReference type="AlphaFoldDB" id="A0A0S7ETI7"/>
<gene>
    <name evidence="1" type="primary">PPUP8829</name>
</gene>